<dbReference type="AlphaFoldDB" id="A0A7R9JK11"/>
<gene>
    <name evidence="2" type="ORF">TCMB3V08_LOCUS12787</name>
</gene>
<name>A0A7R9JK11_TIMCA</name>
<accession>A0A7R9JK11</accession>
<evidence type="ECO:0000256" key="1">
    <source>
        <dbReference type="SAM" id="Phobius"/>
    </source>
</evidence>
<evidence type="ECO:0000313" key="2">
    <source>
        <dbReference type="EMBL" id="CAD7580254.1"/>
    </source>
</evidence>
<sequence>MKNVGKDRKGDQERDRRSICQTQHHLTTCVAVSPESIVIPIVSCILGFPLLALFVICCLRKRAKLARERERRRAGNCDDHGTMSMVRFSPIHRLGKIPSERSGGRLGG</sequence>
<protein>
    <submittedName>
        <fullName evidence="2">(California timema) hypothetical protein</fullName>
    </submittedName>
</protein>
<feature type="transmembrane region" description="Helical" evidence="1">
    <location>
        <begin position="37"/>
        <end position="59"/>
    </location>
</feature>
<proteinExistence type="predicted"/>
<organism evidence="2">
    <name type="scientific">Timema californicum</name>
    <name type="common">California timema</name>
    <name type="synonym">Walking stick</name>
    <dbReference type="NCBI Taxonomy" id="61474"/>
    <lineage>
        <taxon>Eukaryota</taxon>
        <taxon>Metazoa</taxon>
        <taxon>Ecdysozoa</taxon>
        <taxon>Arthropoda</taxon>
        <taxon>Hexapoda</taxon>
        <taxon>Insecta</taxon>
        <taxon>Pterygota</taxon>
        <taxon>Neoptera</taxon>
        <taxon>Polyneoptera</taxon>
        <taxon>Phasmatodea</taxon>
        <taxon>Timematodea</taxon>
        <taxon>Timematoidea</taxon>
        <taxon>Timematidae</taxon>
        <taxon>Timema</taxon>
    </lineage>
</organism>
<keyword evidence="1" id="KW-1133">Transmembrane helix</keyword>
<keyword evidence="1" id="KW-0812">Transmembrane</keyword>
<dbReference type="EMBL" id="OE198131">
    <property type="protein sequence ID" value="CAD7580254.1"/>
    <property type="molecule type" value="Genomic_DNA"/>
</dbReference>
<keyword evidence="1" id="KW-0472">Membrane</keyword>
<reference evidence="2" key="1">
    <citation type="submission" date="2020-11" db="EMBL/GenBank/DDBJ databases">
        <authorList>
            <person name="Tran Van P."/>
        </authorList>
    </citation>
    <scope>NUCLEOTIDE SEQUENCE</scope>
</reference>